<dbReference type="EMBL" id="LCAB01000012">
    <property type="protein sequence ID" value="KKR82497.1"/>
    <property type="molecule type" value="Genomic_DNA"/>
</dbReference>
<evidence type="ECO:0000313" key="2">
    <source>
        <dbReference type="Proteomes" id="UP000034601"/>
    </source>
</evidence>
<evidence type="ECO:0000313" key="1">
    <source>
        <dbReference type="EMBL" id="KKR82497.1"/>
    </source>
</evidence>
<protein>
    <submittedName>
        <fullName evidence="1">Uncharacterized protein</fullName>
    </submittedName>
</protein>
<dbReference type="Proteomes" id="UP000034601">
    <property type="component" value="Unassembled WGS sequence"/>
</dbReference>
<name>A0A0G0X4G0_9BACT</name>
<proteinExistence type="predicted"/>
<reference evidence="1 2" key="1">
    <citation type="journal article" date="2015" name="Nature">
        <title>rRNA introns, odd ribosomes, and small enigmatic genomes across a large radiation of phyla.</title>
        <authorList>
            <person name="Brown C.T."/>
            <person name="Hug L.A."/>
            <person name="Thomas B.C."/>
            <person name="Sharon I."/>
            <person name="Castelle C.J."/>
            <person name="Singh A."/>
            <person name="Wilkins M.J."/>
            <person name="Williams K.H."/>
            <person name="Banfield J.F."/>
        </authorList>
    </citation>
    <scope>NUCLEOTIDE SEQUENCE [LARGE SCALE GENOMIC DNA]</scope>
</reference>
<organism evidence="1 2">
    <name type="scientific">Candidatus Daviesbacteria bacterium GW2011_GWA2_40_9</name>
    <dbReference type="NCBI Taxonomy" id="1618424"/>
    <lineage>
        <taxon>Bacteria</taxon>
        <taxon>Candidatus Daviesiibacteriota</taxon>
    </lineage>
</organism>
<dbReference type="AlphaFoldDB" id="A0A0G0X4G0"/>
<accession>A0A0G0X4G0</accession>
<sequence length="36" mass="4079">MAREVHTPDFGQQLLFETTAETQQAGFVEPIMKLLT</sequence>
<gene>
    <name evidence="1" type="ORF">UU29_C0012G0035</name>
</gene>
<comment type="caution">
    <text evidence="1">The sequence shown here is derived from an EMBL/GenBank/DDBJ whole genome shotgun (WGS) entry which is preliminary data.</text>
</comment>